<gene>
    <name evidence="2" type="ORF">H7B90_15385</name>
</gene>
<dbReference type="InterPro" id="IPR029058">
    <property type="entry name" value="AB_hydrolase_fold"/>
</dbReference>
<proteinExistence type="predicted"/>
<accession>A0A841U3Y0</accession>
<name>A0A841U3Y0_9BACL</name>
<dbReference type="SUPFAM" id="SSF53474">
    <property type="entry name" value="alpha/beta-Hydrolases"/>
    <property type="match status" value="1"/>
</dbReference>
<keyword evidence="2" id="KW-0378">Hydrolase</keyword>
<sequence length="255" mass="28426">MDLNYSTYGSGPAIVLIHSGGVDSRVWLELVPLLARTRKVVLYDVRGIGRSPAPQVPFDLVDDLLGLLNFLKLDRVALVGHSIGGETAVNFALTYPERVDRLTVIAPSLTGFAYSDTFIGWMSEVNSLAPDIGKMVRFSLDGPIYRTVMASEYKDFLTEMHTLYFTRVFTEWRSFDVIWPQPPAIERLETIAAPTLFVYGTVEWDDMAAIADEFKRVPSIAFAKLDGADHMIPLTHAKELAGHILSFLQDKNTAQ</sequence>
<feature type="domain" description="AB hydrolase-1" evidence="1">
    <location>
        <begin position="12"/>
        <end position="119"/>
    </location>
</feature>
<evidence type="ECO:0000313" key="2">
    <source>
        <dbReference type="EMBL" id="MBB6692791.1"/>
    </source>
</evidence>
<protein>
    <submittedName>
        <fullName evidence="2">Alpha/beta hydrolase</fullName>
    </submittedName>
</protein>
<dbReference type="PRINTS" id="PR00111">
    <property type="entry name" value="ABHYDROLASE"/>
</dbReference>
<dbReference type="Proteomes" id="UP000553776">
    <property type="component" value="Unassembled WGS sequence"/>
</dbReference>
<reference evidence="2 3" key="1">
    <citation type="submission" date="2020-08" db="EMBL/GenBank/DDBJ databases">
        <title>Cohnella phylogeny.</title>
        <authorList>
            <person name="Dunlap C."/>
        </authorList>
    </citation>
    <scope>NUCLEOTIDE SEQUENCE [LARGE SCALE GENOMIC DNA]</scope>
    <source>
        <strain evidence="2 3">DSM 25239</strain>
    </source>
</reference>
<keyword evidence="3" id="KW-1185">Reference proteome</keyword>
<dbReference type="RefSeq" id="WP_185136774.1">
    <property type="nucleotide sequence ID" value="NZ_BORM01000010.1"/>
</dbReference>
<dbReference type="Gene3D" id="3.40.50.1820">
    <property type="entry name" value="alpha/beta hydrolase"/>
    <property type="match status" value="1"/>
</dbReference>
<evidence type="ECO:0000259" key="1">
    <source>
        <dbReference type="Pfam" id="PF00561"/>
    </source>
</evidence>
<dbReference type="Pfam" id="PF00561">
    <property type="entry name" value="Abhydrolase_1"/>
    <property type="match status" value="1"/>
</dbReference>
<dbReference type="InterPro" id="IPR050266">
    <property type="entry name" value="AB_hydrolase_sf"/>
</dbReference>
<organism evidence="2 3">
    <name type="scientific">Cohnella xylanilytica</name>
    <dbReference type="NCBI Taxonomy" id="557555"/>
    <lineage>
        <taxon>Bacteria</taxon>
        <taxon>Bacillati</taxon>
        <taxon>Bacillota</taxon>
        <taxon>Bacilli</taxon>
        <taxon>Bacillales</taxon>
        <taxon>Paenibacillaceae</taxon>
        <taxon>Cohnella</taxon>
    </lineage>
</organism>
<comment type="caution">
    <text evidence="2">The sequence shown here is derived from an EMBL/GenBank/DDBJ whole genome shotgun (WGS) entry which is preliminary data.</text>
</comment>
<dbReference type="InterPro" id="IPR000073">
    <property type="entry name" value="AB_hydrolase_1"/>
</dbReference>
<dbReference type="GO" id="GO:0016787">
    <property type="term" value="F:hydrolase activity"/>
    <property type="evidence" value="ECO:0007669"/>
    <property type="project" value="UniProtKB-KW"/>
</dbReference>
<dbReference type="EMBL" id="JACJVR010000059">
    <property type="protein sequence ID" value="MBB6692791.1"/>
    <property type="molecule type" value="Genomic_DNA"/>
</dbReference>
<evidence type="ECO:0000313" key="3">
    <source>
        <dbReference type="Proteomes" id="UP000553776"/>
    </source>
</evidence>
<dbReference type="PANTHER" id="PTHR43798">
    <property type="entry name" value="MONOACYLGLYCEROL LIPASE"/>
    <property type="match status" value="1"/>
</dbReference>
<dbReference type="AlphaFoldDB" id="A0A841U3Y0"/>